<sequence>MLARFADFVRLAFLDLQRSLHRRTPKAIRLSALTAAHAGLAGLRMNLAQSVLGIAATLVFSVRLFQPNDKLSRRLLSDSEAGGRLKQLVSGSLAKG</sequence>
<evidence type="ECO:0000313" key="2">
    <source>
        <dbReference type="Proteomes" id="UP001432180"/>
    </source>
</evidence>
<gene>
    <name evidence="1" type="ORF">Thiowin_01816</name>
</gene>
<keyword evidence="2" id="KW-1185">Reference proteome</keyword>
<name>A0ABZ0SB77_9GAMM</name>
<accession>A0ABZ0SB77</accession>
<dbReference type="RefSeq" id="WP_328987369.1">
    <property type="nucleotide sequence ID" value="NZ_CP121472.1"/>
</dbReference>
<evidence type="ECO:0000313" key="1">
    <source>
        <dbReference type="EMBL" id="WPL16840.1"/>
    </source>
</evidence>
<dbReference type="Proteomes" id="UP001432180">
    <property type="component" value="Chromosome"/>
</dbReference>
<organism evidence="1 2">
    <name type="scientific">Thiorhodovibrio winogradskyi</name>
    <dbReference type="NCBI Taxonomy" id="77007"/>
    <lineage>
        <taxon>Bacteria</taxon>
        <taxon>Pseudomonadati</taxon>
        <taxon>Pseudomonadota</taxon>
        <taxon>Gammaproteobacteria</taxon>
        <taxon>Chromatiales</taxon>
        <taxon>Chromatiaceae</taxon>
        <taxon>Thiorhodovibrio</taxon>
    </lineage>
</organism>
<dbReference type="EMBL" id="CP121472">
    <property type="protein sequence ID" value="WPL16840.1"/>
    <property type="molecule type" value="Genomic_DNA"/>
</dbReference>
<proteinExistence type="predicted"/>
<protein>
    <submittedName>
        <fullName evidence="1">Uncharacterized protein</fullName>
    </submittedName>
</protein>
<reference evidence="1 2" key="1">
    <citation type="journal article" date="2023" name="Microorganisms">
        <title>Thiorhodovibrio frisius and Trv. litoralis spp. nov., Two Novel Members from a Clade of Fastidious Purple Sulfur Bacteria That Exhibit Unique Red-Shifted Light-Harvesting Capabilities.</title>
        <authorList>
            <person name="Methner A."/>
            <person name="Kuzyk S.B."/>
            <person name="Petersen J."/>
            <person name="Bauer S."/>
            <person name="Brinkmann H."/>
            <person name="Sichau K."/>
            <person name="Wanner G."/>
            <person name="Wolf J."/>
            <person name="Neumann-Schaal M."/>
            <person name="Henke P."/>
            <person name="Tank M."/>
            <person name="Sproer C."/>
            <person name="Bunk B."/>
            <person name="Overmann J."/>
        </authorList>
    </citation>
    <scope>NUCLEOTIDE SEQUENCE [LARGE SCALE GENOMIC DNA]</scope>
    <source>
        <strain evidence="1 2">DSM 6702</strain>
    </source>
</reference>